<comment type="similarity">
    <text evidence="1 3">Belongs to the polypeptide deformylase family.</text>
</comment>
<dbReference type="PANTHER" id="PTHR10458:SF22">
    <property type="entry name" value="PEPTIDE DEFORMYLASE"/>
    <property type="match status" value="1"/>
</dbReference>
<gene>
    <name evidence="3 4" type="primary">def</name>
    <name evidence="4" type="ORF">GM661_09245</name>
</gene>
<protein>
    <recommendedName>
        <fullName evidence="3">Peptide deformylase</fullName>
        <shortName evidence="3">PDF</shortName>
        <ecNumber evidence="3">3.5.1.88</ecNumber>
    </recommendedName>
    <alternativeName>
        <fullName evidence="3">Polypeptide deformylase</fullName>
    </alternativeName>
</protein>
<keyword evidence="3" id="KW-0479">Metal-binding</keyword>
<dbReference type="Gene3D" id="3.90.45.10">
    <property type="entry name" value="Peptide deformylase"/>
    <property type="match status" value="1"/>
</dbReference>
<keyword evidence="2 3" id="KW-0408">Iron</keyword>
<reference evidence="4" key="1">
    <citation type="submission" date="2019-12" db="EMBL/GenBank/DDBJ databases">
        <authorList>
            <person name="zhang j."/>
            <person name="sun C.M."/>
        </authorList>
    </citation>
    <scope>NUCLEOTIDE SEQUENCE</scope>
    <source>
        <strain evidence="4">NS-1</strain>
    </source>
</reference>
<dbReference type="PIRSF" id="PIRSF004749">
    <property type="entry name" value="Pep_def"/>
    <property type="match status" value="1"/>
</dbReference>
<dbReference type="NCBIfam" id="NF001159">
    <property type="entry name" value="PRK00150.1-3"/>
    <property type="match status" value="1"/>
</dbReference>
<dbReference type="GO" id="GO:0042586">
    <property type="term" value="F:peptide deformylase activity"/>
    <property type="evidence" value="ECO:0007669"/>
    <property type="project" value="UniProtKB-UniRule"/>
</dbReference>
<dbReference type="Pfam" id="PF01327">
    <property type="entry name" value="Pep_deformylase"/>
    <property type="match status" value="1"/>
</dbReference>
<dbReference type="Proteomes" id="UP000665020">
    <property type="component" value="Chromosome"/>
</dbReference>
<sequence>MLILLKCYNKILEVNYMAILPIRKVGDPVLRSKARKVKEVTEKTRELIENMAETMYDAPGSGLAAPQVGILQQIITIDADDGRGLIALINPEILTVSDEKIIMEEACLSVPGEKGDVIRPRRVTVKGLNKDNEEIVIEADKYLARVLQHEIDHLNGILFIDKLGNSLR</sequence>
<feature type="binding site" evidence="3">
    <location>
        <position position="149"/>
    </location>
    <ligand>
        <name>Fe cation</name>
        <dbReference type="ChEBI" id="CHEBI:24875"/>
    </ligand>
</feature>
<keyword evidence="3 4" id="KW-0378">Hydrolase</keyword>
<dbReference type="PRINTS" id="PR01576">
    <property type="entry name" value="PDEFORMYLASE"/>
</dbReference>
<evidence type="ECO:0000313" key="5">
    <source>
        <dbReference type="Proteomes" id="UP000665020"/>
    </source>
</evidence>
<name>A0A8A7KM97_9FIRM</name>
<evidence type="ECO:0000256" key="3">
    <source>
        <dbReference type="HAMAP-Rule" id="MF_00163"/>
    </source>
</evidence>
<dbReference type="GO" id="GO:0006412">
    <property type="term" value="P:translation"/>
    <property type="evidence" value="ECO:0007669"/>
    <property type="project" value="UniProtKB-UniRule"/>
</dbReference>
<feature type="active site" evidence="3">
    <location>
        <position position="150"/>
    </location>
</feature>
<proteinExistence type="inferred from homology"/>
<keyword evidence="5" id="KW-1185">Reference proteome</keyword>
<dbReference type="NCBIfam" id="TIGR00079">
    <property type="entry name" value="pept_deformyl"/>
    <property type="match status" value="1"/>
</dbReference>
<dbReference type="PANTHER" id="PTHR10458">
    <property type="entry name" value="PEPTIDE DEFORMYLASE"/>
    <property type="match status" value="1"/>
</dbReference>
<accession>A0A8A7KM97</accession>
<evidence type="ECO:0000256" key="1">
    <source>
        <dbReference type="ARBA" id="ARBA00010759"/>
    </source>
</evidence>
<dbReference type="InterPro" id="IPR036821">
    <property type="entry name" value="Peptide_deformylase_sf"/>
</dbReference>
<dbReference type="SUPFAM" id="SSF56420">
    <property type="entry name" value="Peptide deformylase"/>
    <property type="match status" value="1"/>
</dbReference>
<comment type="cofactor">
    <cofactor evidence="3">
        <name>Fe(2+)</name>
        <dbReference type="ChEBI" id="CHEBI:29033"/>
    </cofactor>
    <text evidence="3">Binds 1 Fe(2+) ion.</text>
</comment>
<dbReference type="EC" id="3.5.1.88" evidence="3"/>
<comment type="catalytic activity">
    <reaction evidence="3">
        <text>N-terminal N-formyl-L-methionyl-[peptide] + H2O = N-terminal L-methionyl-[peptide] + formate</text>
        <dbReference type="Rhea" id="RHEA:24420"/>
        <dbReference type="Rhea" id="RHEA-COMP:10639"/>
        <dbReference type="Rhea" id="RHEA-COMP:10640"/>
        <dbReference type="ChEBI" id="CHEBI:15377"/>
        <dbReference type="ChEBI" id="CHEBI:15740"/>
        <dbReference type="ChEBI" id="CHEBI:49298"/>
        <dbReference type="ChEBI" id="CHEBI:64731"/>
        <dbReference type="EC" id="3.5.1.88"/>
    </reaction>
</comment>
<dbReference type="AlphaFoldDB" id="A0A8A7KM97"/>
<evidence type="ECO:0000256" key="2">
    <source>
        <dbReference type="ARBA" id="ARBA00023004"/>
    </source>
</evidence>
<comment type="function">
    <text evidence="3">Removes the formyl group from the N-terminal Met of newly synthesized proteins. Requires at least a dipeptide for an efficient rate of reaction. N-terminal L-methionine is a prerequisite for activity but the enzyme has broad specificity at other positions.</text>
</comment>
<organism evidence="4 5">
    <name type="scientific">Iocasia fonsfrigidae</name>
    <dbReference type="NCBI Taxonomy" id="2682810"/>
    <lineage>
        <taxon>Bacteria</taxon>
        <taxon>Bacillati</taxon>
        <taxon>Bacillota</taxon>
        <taxon>Clostridia</taxon>
        <taxon>Halanaerobiales</taxon>
        <taxon>Halanaerobiaceae</taxon>
        <taxon>Iocasia</taxon>
    </lineage>
</organism>
<dbReference type="GO" id="GO:0046872">
    <property type="term" value="F:metal ion binding"/>
    <property type="evidence" value="ECO:0007669"/>
    <property type="project" value="UniProtKB-KW"/>
</dbReference>
<evidence type="ECO:0000313" key="4">
    <source>
        <dbReference type="EMBL" id="QTL99967.1"/>
    </source>
</evidence>
<feature type="binding site" evidence="3">
    <location>
        <position position="153"/>
    </location>
    <ligand>
        <name>Fe cation</name>
        <dbReference type="ChEBI" id="CHEBI:24875"/>
    </ligand>
</feature>
<dbReference type="HAMAP" id="MF_00163">
    <property type="entry name" value="Pep_deformylase"/>
    <property type="match status" value="1"/>
</dbReference>
<dbReference type="InterPro" id="IPR023635">
    <property type="entry name" value="Peptide_deformylase"/>
</dbReference>
<dbReference type="CDD" id="cd00487">
    <property type="entry name" value="Pep_deformylase"/>
    <property type="match status" value="1"/>
</dbReference>
<keyword evidence="3" id="KW-0648">Protein biosynthesis</keyword>
<dbReference type="EMBL" id="CP046640">
    <property type="protein sequence ID" value="QTL99967.1"/>
    <property type="molecule type" value="Genomic_DNA"/>
</dbReference>
<dbReference type="KEGG" id="ifn:GM661_09245"/>
<feature type="binding site" evidence="3">
    <location>
        <position position="107"/>
    </location>
    <ligand>
        <name>Fe cation</name>
        <dbReference type="ChEBI" id="CHEBI:24875"/>
    </ligand>
</feature>